<dbReference type="GO" id="GO:0005524">
    <property type="term" value="F:ATP binding"/>
    <property type="evidence" value="ECO:0007669"/>
    <property type="project" value="UniProtKB-KW"/>
</dbReference>
<evidence type="ECO:0000256" key="5">
    <source>
        <dbReference type="ARBA" id="ARBA00022806"/>
    </source>
</evidence>
<dbReference type="InterPro" id="IPR027417">
    <property type="entry name" value="P-loop_NTPase"/>
</dbReference>
<sequence>MNTTPVLSHSDTGTHQAGPVKKEESLEADCAIMPISKCPEVKMEDSKEVNHLENNEEPIAVDYKLSIKGTASVTKPLRLPSPANKPAHLTQVKQEEFEGVNDLKLGKGYQANCKMTAEKFMEEIFVGVGSRDEDDADQDYEEDEDSDFDPDDSPDSDCSDDSEAQEKREKLKLIASMSAEKKLETLENDRNRLAYKQLKGNKLDSDESKALKKLEKMISKVESDLANCSKPKEALPKTAREYWQRQLRSEMEEEERKRKRDEEEELSRKAQKTSNKTKPGGVAQPPGLAMATSLLISNSAEADESGSGVPAMKEIKANTRAGQMKQVRANIPEGSDAAKVKEQNRGIMDAVKSFGNRKVRARDGLWLLAGMKTPLKHYQLIGACWMTRREAMDLDPAGGILADEMGLGKTITALATIVGHSPEKQDKREFCLATLIIADRPQSAEREWMAQIKQHVGEKIADKCIIYSKSVGQSNTWWGNRKVVITHLDELRAQYLSKRETKQLRGEWAGDEAGFQRALYDKLGPLFQINWYRVILDEAQGIKNHTSSGKRTCSLAIEGQVPLSTDWHSTVEQVRSMPRFKARYIHSAQAAQNFEAMASVVMLRRKQTEQFLGRSMVPLPKSHRTDVWVTLTSWEKIMNQVVDTTYQEKLQGEQDSDPESDANEEQHDDQDNADKTDDAGDSDAESEADFEKDGEVDSKVPNEYRVQNTRCLRLVQLTSNPLNLEKFFRENDRESEVKSALGRFKAEITQESVSTDRKALEEALGSAYLSGLNELEEATKNTFGGVEDMAMLLALVDNEQSIKGVTCGLCHKKTPPEIPVRNLNCEHIYCELCLTLGPDNKKKRGGRPLLVSPAHITSVRADQKLTTVDTTKCRHVDCSAKLAKGEYIKTPGSIDAAVKAIKGFKESGRDSIGTRWHGCPDEVVSFFRAASGREEIGYGPVKMPLGSKLKATMAVVLSWQREAPDDKIILYIQWTRTAKTLGCILESMGIGFVYYNRMATKKQKNRALDEFTHDPKIKILVSSMKCGGQSLNLQMANRCIIVDEWWNKAVEEQAFRRVFRTGQTKETHLVRIMAKDTIDERIIMLQDIKEKMIAAALQDNELQPHFTGQLQLRVLFSHKDAESLEREMEEEMRGTKKMKQK</sequence>
<feature type="compositionally biased region" description="Acidic residues" evidence="8">
    <location>
        <begin position="679"/>
        <end position="688"/>
    </location>
</feature>
<dbReference type="InterPro" id="IPR001650">
    <property type="entry name" value="Helicase_C-like"/>
</dbReference>
<evidence type="ECO:0000259" key="9">
    <source>
        <dbReference type="PROSITE" id="PS51194"/>
    </source>
</evidence>
<feature type="compositionally biased region" description="Basic and acidic residues" evidence="8">
    <location>
        <begin position="689"/>
        <end position="702"/>
    </location>
</feature>
<feature type="compositionally biased region" description="Basic and acidic residues" evidence="8">
    <location>
        <begin position="247"/>
        <end position="256"/>
    </location>
</feature>
<feature type="region of interest" description="Disordered" evidence="8">
    <location>
        <begin position="1"/>
        <end position="25"/>
    </location>
</feature>
<feature type="region of interest" description="Disordered" evidence="8">
    <location>
        <begin position="130"/>
        <end position="167"/>
    </location>
</feature>
<comment type="caution">
    <text evidence="10">The sequence shown here is derived from an EMBL/GenBank/DDBJ whole genome shotgun (WGS) entry which is preliminary data.</text>
</comment>
<dbReference type="EMBL" id="JAAGWQ010000083">
    <property type="protein sequence ID" value="KAF5669417.1"/>
    <property type="molecule type" value="Genomic_DNA"/>
</dbReference>
<dbReference type="Gene3D" id="3.40.50.10810">
    <property type="entry name" value="Tandem AAA-ATPase domain"/>
    <property type="match status" value="1"/>
</dbReference>
<dbReference type="SUPFAM" id="SSF52540">
    <property type="entry name" value="P-loop containing nucleoside triphosphate hydrolases"/>
    <property type="match status" value="2"/>
</dbReference>
<organism evidence="10 11">
    <name type="scientific">Fusarium heterosporum</name>
    <dbReference type="NCBI Taxonomy" id="42747"/>
    <lineage>
        <taxon>Eukaryota</taxon>
        <taxon>Fungi</taxon>
        <taxon>Dikarya</taxon>
        <taxon>Ascomycota</taxon>
        <taxon>Pezizomycotina</taxon>
        <taxon>Sordariomycetes</taxon>
        <taxon>Hypocreomycetidae</taxon>
        <taxon>Hypocreales</taxon>
        <taxon>Nectriaceae</taxon>
        <taxon>Fusarium</taxon>
        <taxon>Fusarium heterosporum species complex</taxon>
    </lineage>
</organism>
<evidence type="ECO:0000256" key="1">
    <source>
        <dbReference type="ARBA" id="ARBA00022723"/>
    </source>
</evidence>
<dbReference type="CDD" id="cd18793">
    <property type="entry name" value="SF2_C_SNF"/>
    <property type="match status" value="1"/>
</dbReference>
<dbReference type="GO" id="GO:0016787">
    <property type="term" value="F:hydrolase activity"/>
    <property type="evidence" value="ECO:0007669"/>
    <property type="project" value="UniProtKB-KW"/>
</dbReference>
<dbReference type="InterPro" id="IPR017907">
    <property type="entry name" value="Znf_RING_CS"/>
</dbReference>
<evidence type="ECO:0000313" key="11">
    <source>
        <dbReference type="Proteomes" id="UP000567885"/>
    </source>
</evidence>
<keyword evidence="5" id="KW-0347">Helicase</keyword>
<dbReference type="GO" id="GO:0006281">
    <property type="term" value="P:DNA repair"/>
    <property type="evidence" value="ECO:0007669"/>
    <property type="project" value="TreeGrafter"/>
</dbReference>
<keyword evidence="3" id="KW-0863">Zinc-finger</keyword>
<dbReference type="InterPro" id="IPR000330">
    <property type="entry name" value="SNF2_N"/>
</dbReference>
<evidence type="ECO:0000256" key="8">
    <source>
        <dbReference type="SAM" id="MobiDB-lite"/>
    </source>
</evidence>
<feature type="compositionally biased region" description="Basic and acidic residues" evidence="8">
    <location>
        <begin position="669"/>
        <end position="678"/>
    </location>
</feature>
<keyword evidence="2" id="KW-0547">Nucleotide-binding</keyword>
<keyword evidence="4" id="KW-0378">Hydrolase</keyword>
<evidence type="ECO:0000256" key="3">
    <source>
        <dbReference type="ARBA" id="ARBA00022771"/>
    </source>
</evidence>
<dbReference type="PROSITE" id="PS51194">
    <property type="entry name" value="HELICASE_CTER"/>
    <property type="match status" value="1"/>
</dbReference>
<feature type="compositionally biased region" description="Acidic residues" evidence="8">
    <location>
        <begin position="654"/>
        <end position="668"/>
    </location>
</feature>
<dbReference type="InterPro" id="IPR038718">
    <property type="entry name" value="SNF2-like_sf"/>
</dbReference>
<keyword evidence="7" id="KW-0067">ATP-binding</keyword>
<protein>
    <submittedName>
        <fullName evidence="10">RIS1-like protein</fullName>
    </submittedName>
</protein>
<feature type="compositionally biased region" description="Polar residues" evidence="8">
    <location>
        <begin position="1"/>
        <end position="15"/>
    </location>
</feature>
<accession>A0A8H5TH43</accession>
<dbReference type="Pfam" id="PF00176">
    <property type="entry name" value="SNF2-rel_dom"/>
    <property type="match status" value="1"/>
</dbReference>
<keyword evidence="11" id="KW-1185">Reference proteome</keyword>
<dbReference type="Pfam" id="PF00271">
    <property type="entry name" value="Helicase_C"/>
    <property type="match status" value="1"/>
</dbReference>
<dbReference type="PANTHER" id="PTHR45626:SF17">
    <property type="entry name" value="HELICASE-LIKE TRANSCRIPTION FACTOR"/>
    <property type="match status" value="1"/>
</dbReference>
<feature type="region of interest" description="Disordered" evidence="8">
    <location>
        <begin position="649"/>
        <end position="702"/>
    </location>
</feature>
<dbReference type="SMART" id="SM00490">
    <property type="entry name" value="HELICc"/>
    <property type="match status" value="1"/>
</dbReference>
<dbReference type="GO" id="GO:0005634">
    <property type="term" value="C:nucleus"/>
    <property type="evidence" value="ECO:0007669"/>
    <property type="project" value="TreeGrafter"/>
</dbReference>
<feature type="compositionally biased region" description="Acidic residues" evidence="8">
    <location>
        <begin position="132"/>
        <end position="163"/>
    </location>
</feature>
<feature type="region of interest" description="Disordered" evidence="8">
    <location>
        <begin position="247"/>
        <end position="287"/>
    </location>
</feature>
<evidence type="ECO:0000256" key="4">
    <source>
        <dbReference type="ARBA" id="ARBA00022801"/>
    </source>
</evidence>
<dbReference type="AlphaFoldDB" id="A0A8H5TH43"/>
<dbReference type="Gene3D" id="3.40.50.300">
    <property type="entry name" value="P-loop containing nucleotide triphosphate hydrolases"/>
    <property type="match status" value="1"/>
</dbReference>
<dbReference type="OrthoDB" id="448448at2759"/>
<evidence type="ECO:0000256" key="2">
    <source>
        <dbReference type="ARBA" id="ARBA00022741"/>
    </source>
</evidence>
<feature type="domain" description="Helicase C-terminal" evidence="9">
    <location>
        <begin position="948"/>
        <end position="1110"/>
    </location>
</feature>
<dbReference type="PANTHER" id="PTHR45626">
    <property type="entry name" value="TRANSCRIPTION TERMINATION FACTOR 2-RELATED"/>
    <property type="match status" value="1"/>
</dbReference>
<dbReference type="Proteomes" id="UP000567885">
    <property type="component" value="Unassembled WGS sequence"/>
</dbReference>
<dbReference type="InterPro" id="IPR050628">
    <property type="entry name" value="SNF2_RAD54_helicase_TF"/>
</dbReference>
<proteinExistence type="predicted"/>
<evidence type="ECO:0000256" key="6">
    <source>
        <dbReference type="ARBA" id="ARBA00022833"/>
    </source>
</evidence>
<dbReference type="PROSITE" id="PS00518">
    <property type="entry name" value="ZF_RING_1"/>
    <property type="match status" value="1"/>
</dbReference>
<evidence type="ECO:0000256" key="7">
    <source>
        <dbReference type="ARBA" id="ARBA00022840"/>
    </source>
</evidence>
<dbReference type="InterPro" id="IPR049730">
    <property type="entry name" value="SNF2/RAD54-like_C"/>
</dbReference>
<name>A0A8H5TH43_FUSHE</name>
<dbReference type="GO" id="GO:0008094">
    <property type="term" value="F:ATP-dependent activity, acting on DNA"/>
    <property type="evidence" value="ECO:0007669"/>
    <property type="project" value="TreeGrafter"/>
</dbReference>
<dbReference type="GO" id="GO:0004386">
    <property type="term" value="F:helicase activity"/>
    <property type="evidence" value="ECO:0007669"/>
    <property type="project" value="UniProtKB-KW"/>
</dbReference>
<dbReference type="GO" id="GO:0008270">
    <property type="term" value="F:zinc ion binding"/>
    <property type="evidence" value="ECO:0007669"/>
    <property type="project" value="UniProtKB-KW"/>
</dbReference>
<gene>
    <name evidence="10" type="ORF">FHETE_4920</name>
</gene>
<keyword evidence="6" id="KW-0862">Zinc</keyword>
<keyword evidence="1" id="KW-0479">Metal-binding</keyword>
<reference evidence="10 11" key="1">
    <citation type="submission" date="2020-05" db="EMBL/GenBank/DDBJ databases">
        <title>Identification and distribution of gene clusters putatively required for synthesis of sphingolipid metabolism inhibitors in phylogenetically diverse species of the filamentous fungus Fusarium.</title>
        <authorList>
            <person name="Kim H.-S."/>
            <person name="Busman M."/>
            <person name="Brown D.W."/>
            <person name="Divon H."/>
            <person name="Uhlig S."/>
            <person name="Proctor R.H."/>
        </authorList>
    </citation>
    <scope>NUCLEOTIDE SEQUENCE [LARGE SCALE GENOMIC DNA]</scope>
    <source>
        <strain evidence="10 11">NRRL 20693</strain>
    </source>
</reference>
<evidence type="ECO:0000313" key="10">
    <source>
        <dbReference type="EMBL" id="KAF5669417.1"/>
    </source>
</evidence>